<feature type="binding site" evidence="2">
    <location>
        <position position="343"/>
    </location>
    <ligand>
        <name>L-tryptophan</name>
        <dbReference type="ChEBI" id="CHEBI:57912"/>
    </ligand>
</feature>
<dbReference type="Gene3D" id="3.50.50.60">
    <property type="entry name" value="FAD/NAD(P)-binding domain"/>
    <property type="match status" value="1"/>
</dbReference>
<dbReference type="InterPro" id="IPR006905">
    <property type="entry name" value="Flavin_halogenase"/>
</dbReference>
<dbReference type="InterPro" id="IPR036188">
    <property type="entry name" value="FAD/NAD-bd_sf"/>
</dbReference>
<feature type="active site" evidence="1">
    <location>
        <position position="79"/>
    </location>
</feature>
<keyword evidence="2" id="KW-0285">Flavoprotein</keyword>
<dbReference type="AlphaFoldDB" id="A0A3N1NT98"/>
<feature type="binding site" evidence="2">
    <location>
        <position position="79"/>
    </location>
    <ligand>
        <name>7-chloro-L-tryptophan</name>
        <dbReference type="ChEBI" id="CHEBI:58713"/>
    </ligand>
</feature>
<dbReference type="GO" id="GO:0004497">
    <property type="term" value="F:monooxygenase activity"/>
    <property type="evidence" value="ECO:0007669"/>
    <property type="project" value="InterPro"/>
</dbReference>
<feature type="binding site" evidence="2">
    <location>
        <begin position="13"/>
        <end position="16"/>
    </location>
    <ligand>
        <name>FAD</name>
        <dbReference type="ChEBI" id="CHEBI:57692"/>
    </ligand>
</feature>
<keyword evidence="2" id="KW-0547">Nucleotide-binding</keyword>
<accession>A0A3N1NT98</accession>
<evidence type="ECO:0000313" key="4">
    <source>
        <dbReference type="Proteomes" id="UP000273643"/>
    </source>
</evidence>
<dbReference type="FunFam" id="3.50.50.60:FF:000280">
    <property type="entry name" value="Tryptophan halogenase"/>
    <property type="match status" value="1"/>
</dbReference>
<organism evidence="3 4">
    <name type="scientific">Marinimicrobium koreense</name>
    <dbReference type="NCBI Taxonomy" id="306545"/>
    <lineage>
        <taxon>Bacteria</taxon>
        <taxon>Pseudomonadati</taxon>
        <taxon>Pseudomonadota</taxon>
        <taxon>Gammaproteobacteria</taxon>
        <taxon>Cellvibrionales</taxon>
        <taxon>Cellvibrionaceae</taxon>
        <taxon>Marinimicrobium</taxon>
    </lineage>
</organism>
<reference evidence="3 4" key="1">
    <citation type="submission" date="2018-11" db="EMBL/GenBank/DDBJ databases">
        <title>Genomic Encyclopedia of Type Strains, Phase IV (KMG-IV): sequencing the most valuable type-strain genomes for metagenomic binning, comparative biology and taxonomic classification.</title>
        <authorList>
            <person name="Goeker M."/>
        </authorList>
    </citation>
    <scope>NUCLEOTIDE SEQUENCE [LARGE SCALE GENOMIC DNA]</scope>
    <source>
        <strain evidence="3 4">DSM 16974</strain>
    </source>
</reference>
<dbReference type="InterPro" id="IPR050816">
    <property type="entry name" value="Flavin-dep_Halogenase_NPB"/>
</dbReference>
<gene>
    <name evidence="3" type="ORF">EDC38_2634</name>
</gene>
<keyword evidence="2" id="KW-0274">FAD</keyword>
<keyword evidence="4" id="KW-1185">Reference proteome</keyword>
<dbReference type="PIRSF" id="PIRSF011396">
    <property type="entry name" value="Trp_halogenase"/>
    <property type="match status" value="1"/>
</dbReference>
<sequence length="504" mass="57694">MDNRVRKVMIVGGGTAGWMAAAAMAKVLKNQYCDIQLVESDSIGTVGVGEATIPQIQLFNQMLGLDENEFIRRTQGTFKLGIQFVNWGHIGERYLHAFGEVGKDMEGVQFYHYWLKLFQAGEAPNIDAYTLNCQAVEQGRFMRPVDAGNSPLSRIAYAFHFDAARYAMFLRDYAMERGVRRREGKIERVSLRPDDGFIESITLDDGETLEADLFIDCSGFRGLLIEQALKTGYEKWSRWLPCDRAVAVPCAKVAEPVPYTRSTAHSAGWQWRIPLQHRTGNGHVYCSQFISDDEAADTLLKNLDGEPLADPKFIRFTTGKRLKFWNKNCVALGLASGFMEPLESTSIHLVQSGIAKLMSLFPNRNFDQEDIDEYNRQVDFEYTRIRDFLIAHYHVTQRDDSEFWNYCRTMDVPDTLKQKMNHYRKNGRIFRTNEELFNETSWLEVMHGQGLKAEGYHPIVDTLSKDEIARRLESIRNVINKSVEYMPMHSEFIAKHCAAPANTE</sequence>
<dbReference type="PANTHER" id="PTHR43747">
    <property type="entry name" value="FAD-BINDING PROTEIN"/>
    <property type="match status" value="1"/>
</dbReference>
<dbReference type="PANTHER" id="PTHR43747:SF4">
    <property type="entry name" value="FLAVIN-DEPENDENT TRYPTOPHAN HALOGENASE"/>
    <property type="match status" value="1"/>
</dbReference>
<dbReference type="GO" id="GO:0000166">
    <property type="term" value="F:nucleotide binding"/>
    <property type="evidence" value="ECO:0007669"/>
    <property type="project" value="UniProtKB-KW"/>
</dbReference>
<dbReference type="EMBL" id="RJUK01000002">
    <property type="protein sequence ID" value="ROQ18408.1"/>
    <property type="molecule type" value="Genomic_DNA"/>
</dbReference>
<proteinExistence type="predicted"/>
<dbReference type="SUPFAM" id="SSF51905">
    <property type="entry name" value="FAD/NAD(P)-binding domain"/>
    <property type="match status" value="1"/>
</dbReference>
<dbReference type="Pfam" id="PF04820">
    <property type="entry name" value="Trp_halogenase"/>
    <property type="match status" value="1"/>
</dbReference>
<name>A0A3N1NT98_9GAMM</name>
<dbReference type="Proteomes" id="UP000273643">
    <property type="component" value="Unassembled WGS sequence"/>
</dbReference>
<comment type="caution">
    <text evidence="3">The sequence shown here is derived from an EMBL/GenBank/DDBJ whole genome shotgun (WGS) entry which is preliminary data.</text>
</comment>
<dbReference type="RefSeq" id="WP_211331132.1">
    <property type="nucleotide sequence ID" value="NZ_RJUK01000002.1"/>
</dbReference>
<feature type="binding site" evidence="2">
    <location>
        <position position="334"/>
    </location>
    <ligand>
        <name>FAD</name>
        <dbReference type="ChEBI" id="CHEBI:57692"/>
    </ligand>
</feature>
<protein>
    <submittedName>
        <fullName evidence="3">Tryptophan halogenase</fullName>
    </submittedName>
</protein>
<dbReference type="InterPro" id="IPR033856">
    <property type="entry name" value="Trp_halogen"/>
</dbReference>
<evidence type="ECO:0000256" key="2">
    <source>
        <dbReference type="PIRSR" id="PIRSR011396-2"/>
    </source>
</evidence>
<evidence type="ECO:0000256" key="1">
    <source>
        <dbReference type="PIRSR" id="PIRSR011396-1"/>
    </source>
</evidence>
<evidence type="ECO:0000313" key="3">
    <source>
        <dbReference type="EMBL" id="ROQ18408.1"/>
    </source>
</evidence>
<feature type="binding site" evidence="2">
    <location>
        <position position="347"/>
    </location>
    <ligand>
        <name>FAD</name>
        <dbReference type="ChEBI" id="CHEBI:57692"/>
    </ligand>
</feature>